<dbReference type="OrthoDB" id="6125526at2759"/>
<accession>A0A6J8A9W4</accession>
<gene>
    <name evidence="3" type="ORF">MCOR_5308</name>
</gene>
<sequence>MTDIEKSCCICRCCKWICRRIEYIFCCLCCRPFCWLSRQSRIVKRTCSRYYGRLSGYDQLEGTVGKGKYPASQAECRQEIDKLNGEVENLTWRLQDKNNEIKDLKQEKDVALSRLSEMMGSKLQDSNPAIADLNDQNRPMKLAEQFTEFIGILLHILKEINEECVNDSSLQLSGLKKAFQCLPGDDCKEYFKMFKDVLKSQATKYLPLICRKLFDIESNCKTVQKFKTVCQPYIELCVKICYLSAVQDPPMFLDFEPNDTFDRSTFQRVHCSRFKSRLFGLACTAYSGRWRNSFQRCGTAHKGIG</sequence>
<feature type="coiled-coil region" evidence="1">
    <location>
        <begin position="73"/>
        <end position="114"/>
    </location>
</feature>
<evidence type="ECO:0000313" key="4">
    <source>
        <dbReference type="Proteomes" id="UP000507470"/>
    </source>
</evidence>
<proteinExistence type="predicted"/>
<evidence type="ECO:0000256" key="1">
    <source>
        <dbReference type="SAM" id="Coils"/>
    </source>
</evidence>
<dbReference type="InterPro" id="IPR031981">
    <property type="entry name" value="MIEAP_C"/>
</dbReference>
<feature type="domain" description="Mitochondria-eating protein C-terminal" evidence="2">
    <location>
        <begin position="204"/>
        <end position="277"/>
    </location>
</feature>
<reference evidence="3 4" key="1">
    <citation type="submission" date="2020-06" db="EMBL/GenBank/DDBJ databases">
        <authorList>
            <person name="Li R."/>
            <person name="Bekaert M."/>
        </authorList>
    </citation>
    <scope>NUCLEOTIDE SEQUENCE [LARGE SCALE GENOMIC DNA]</scope>
    <source>
        <strain evidence="4">wild</strain>
    </source>
</reference>
<dbReference type="Proteomes" id="UP000507470">
    <property type="component" value="Unassembled WGS sequence"/>
</dbReference>
<keyword evidence="4" id="KW-1185">Reference proteome</keyword>
<dbReference type="Pfam" id="PF16026">
    <property type="entry name" value="MIEAP"/>
    <property type="match status" value="1"/>
</dbReference>
<dbReference type="EMBL" id="CACVKT020000945">
    <property type="protein sequence ID" value="CAC5364165.1"/>
    <property type="molecule type" value="Genomic_DNA"/>
</dbReference>
<name>A0A6J8A9W4_MYTCO</name>
<organism evidence="3 4">
    <name type="scientific">Mytilus coruscus</name>
    <name type="common">Sea mussel</name>
    <dbReference type="NCBI Taxonomy" id="42192"/>
    <lineage>
        <taxon>Eukaryota</taxon>
        <taxon>Metazoa</taxon>
        <taxon>Spiralia</taxon>
        <taxon>Lophotrochozoa</taxon>
        <taxon>Mollusca</taxon>
        <taxon>Bivalvia</taxon>
        <taxon>Autobranchia</taxon>
        <taxon>Pteriomorphia</taxon>
        <taxon>Mytilida</taxon>
        <taxon>Mytiloidea</taxon>
        <taxon>Mytilidae</taxon>
        <taxon>Mytilinae</taxon>
        <taxon>Mytilus</taxon>
    </lineage>
</organism>
<dbReference type="AlphaFoldDB" id="A0A6J8A9W4"/>
<evidence type="ECO:0000259" key="2">
    <source>
        <dbReference type="Pfam" id="PF16026"/>
    </source>
</evidence>
<protein>
    <submittedName>
        <fullName evidence="3">MYO5</fullName>
    </submittedName>
</protein>
<evidence type="ECO:0000313" key="3">
    <source>
        <dbReference type="EMBL" id="CAC5364165.1"/>
    </source>
</evidence>
<keyword evidence="1" id="KW-0175">Coiled coil</keyword>